<gene>
    <name evidence="6" type="ORF">BRCON_2676</name>
</gene>
<keyword evidence="2 3" id="KW-0119">Carbohydrate metabolism</keyword>
<dbReference type="InterPro" id="IPR004300">
    <property type="entry name" value="Glyco_hydro_57_N"/>
</dbReference>
<dbReference type="EMBL" id="CP030759">
    <property type="protein sequence ID" value="AXA37418.1"/>
    <property type="molecule type" value="Genomic_DNA"/>
</dbReference>
<dbReference type="KEGG" id="schv:BRCON_2676"/>
<reference evidence="6 7" key="1">
    <citation type="submission" date="2018-05" db="EMBL/GenBank/DDBJ databases">
        <title>A metagenomic window into the 2 km-deep terrestrial subsurface aquifer revealed taxonomically and functionally diverse microbial community comprising novel uncultured bacterial lineages.</title>
        <authorList>
            <person name="Kadnikov V.V."/>
            <person name="Mardanov A.V."/>
            <person name="Beletsky A.V."/>
            <person name="Banks D."/>
            <person name="Pimenov N.V."/>
            <person name="Frank Y.A."/>
            <person name="Karnachuk O.V."/>
            <person name="Ravin N.V."/>
        </authorList>
    </citation>
    <scope>NUCLEOTIDE SEQUENCE [LARGE SCALE GENOMIC DNA]</scope>
    <source>
        <strain evidence="6">BY</strain>
    </source>
</reference>
<dbReference type="GO" id="GO:0003824">
    <property type="term" value="F:catalytic activity"/>
    <property type="evidence" value="ECO:0007669"/>
    <property type="project" value="InterPro"/>
</dbReference>
<sequence>MYVAFLWHMHQPYYRDAVTGQYMMPWVRLHAAKDYVDMVMLLDDYPGIRMTVNLVPSLLEQVNDYVEHGAVDLVWELSVPDPATLNEKQKCLILENFFHAQFDNMIRPFPRYRELYDRRGWARSHEELRQVVRLYSNQAFRDLQVWYNLVWIDPLFRRADPELNRLVQKGRGFTEKEKHYVLEKHRELMRAMVPAYRERMERGQIELTTTPFYHPILPLLCNTDLATVARPEIALPRRPFRHPEDATEQVHRALEYFEKLFGVRPRGMWPAEGSVAPDIIPILAQAGVEWIASDEEVLGKSLGTLIRRDLRGNVLNADVLYRPYWVEHDGARLKMLFRDHYLSDLIGFQYAGWDPEEAAEDFVGRLEALARSPNRGEEPWIVPVILDGENCWEHYEEDGLPFLRALYERLSDSTLVRTTCISEYLDRFGPQHSVPRLFAGSWINHDFRIWIGHEEDNRSWDYLHDVRDLVVQHIEQHRHELTEDQIREAWKRIYIAEGSDWNWWYGDDHSSGMDELFDQLYRDHLAAACLAVGLEPPAFVRIPIARAAKPRHDYGPHGFIHPTLDGRLTHFYEWQGAGHYDPALYSTAMHPGRCRLQHLFYGFDEKHFYFRIDADPTVLHPTEPSRVEVVVHLFAQNKAWRFAMELERNGHPRSYTLSASFRRKPGYGEPSAVGSKKKSKGQAVPASSNMGNGGNGTLSVQNESSEQVVPRVAVGEIIELELPFAALGLKPDDELVFYVTLEIDGREVERLPSHTQLAMYVPAEHFEYMHWTV</sequence>
<comment type="similarity">
    <text evidence="1 3">Belongs to the glycosyl hydrolase 57 family.</text>
</comment>
<evidence type="ECO:0000256" key="1">
    <source>
        <dbReference type="ARBA" id="ARBA00006821"/>
    </source>
</evidence>
<organism evidence="6 7">
    <name type="scientific">Sumerlaea chitinivorans</name>
    <dbReference type="NCBI Taxonomy" id="2250252"/>
    <lineage>
        <taxon>Bacteria</taxon>
        <taxon>Candidatus Sumerlaeota</taxon>
        <taxon>Candidatus Sumerlaeia</taxon>
        <taxon>Candidatus Sumerlaeales</taxon>
        <taxon>Candidatus Sumerlaeaceae</taxon>
        <taxon>Candidatus Sumerlaea</taxon>
    </lineage>
</organism>
<name>A0A2Z4Y9B9_SUMC1</name>
<dbReference type="Pfam" id="PF03065">
    <property type="entry name" value="Glyco_hydro_57"/>
    <property type="match status" value="1"/>
</dbReference>
<dbReference type="PANTHER" id="PTHR36306">
    <property type="entry name" value="ALPHA-AMYLASE-RELATED-RELATED"/>
    <property type="match status" value="1"/>
</dbReference>
<feature type="region of interest" description="Disordered" evidence="4">
    <location>
        <begin position="657"/>
        <end position="703"/>
    </location>
</feature>
<evidence type="ECO:0000256" key="2">
    <source>
        <dbReference type="ARBA" id="ARBA00023277"/>
    </source>
</evidence>
<dbReference type="AlphaFoldDB" id="A0A2Z4Y9B9"/>
<proteinExistence type="inferred from homology"/>
<evidence type="ECO:0000313" key="6">
    <source>
        <dbReference type="EMBL" id="AXA37418.1"/>
    </source>
</evidence>
<evidence type="ECO:0000313" key="7">
    <source>
        <dbReference type="Proteomes" id="UP000262583"/>
    </source>
</evidence>
<dbReference type="CDD" id="cd10796">
    <property type="entry name" value="GH57N_APU"/>
    <property type="match status" value="1"/>
</dbReference>
<evidence type="ECO:0000259" key="5">
    <source>
        <dbReference type="Pfam" id="PF03065"/>
    </source>
</evidence>
<dbReference type="InterPro" id="IPR011330">
    <property type="entry name" value="Glyco_hydro/deAcase_b/a-brl"/>
</dbReference>
<evidence type="ECO:0000256" key="4">
    <source>
        <dbReference type="SAM" id="MobiDB-lite"/>
    </source>
</evidence>
<dbReference type="InterPro" id="IPR052046">
    <property type="entry name" value="GH57_Enzymes"/>
</dbReference>
<evidence type="ECO:0000256" key="3">
    <source>
        <dbReference type="RuleBase" id="RU361196"/>
    </source>
</evidence>
<dbReference type="Proteomes" id="UP000262583">
    <property type="component" value="Chromosome"/>
</dbReference>
<accession>A0A2Z4Y9B9</accession>
<dbReference type="InterPro" id="IPR027291">
    <property type="entry name" value="Glyco_hydro_38_N_sf"/>
</dbReference>
<dbReference type="Gene3D" id="3.20.110.10">
    <property type="entry name" value="Glycoside hydrolase 38, N terminal domain"/>
    <property type="match status" value="1"/>
</dbReference>
<protein>
    <submittedName>
        <fullName evidence="6">Amylopullulanase, GH57 family</fullName>
    </submittedName>
</protein>
<dbReference type="PANTHER" id="PTHR36306:SF1">
    <property type="entry name" value="ALPHA-AMYLASE-RELATED"/>
    <property type="match status" value="1"/>
</dbReference>
<feature type="domain" description="Glycoside hydrolase family 57 N-terminal" evidence="5">
    <location>
        <begin position="4"/>
        <end position="432"/>
    </location>
</feature>
<dbReference type="SUPFAM" id="SSF88713">
    <property type="entry name" value="Glycoside hydrolase/deacetylase"/>
    <property type="match status" value="1"/>
</dbReference>
<dbReference type="GO" id="GO:0005975">
    <property type="term" value="P:carbohydrate metabolic process"/>
    <property type="evidence" value="ECO:0007669"/>
    <property type="project" value="InterPro"/>
</dbReference>